<accession>A0A3B0TKH8</accession>
<dbReference type="EMBL" id="UOEL01000124">
    <property type="protein sequence ID" value="VAW14962.1"/>
    <property type="molecule type" value="Genomic_DNA"/>
</dbReference>
<dbReference type="AlphaFoldDB" id="A0A3B0TKH8"/>
<organism evidence="1">
    <name type="scientific">hydrothermal vent metagenome</name>
    <dbReference type="NCBI Taxonomy" id="652676"/>
    <lineage>
        <taxon>unclassified sequences</taxon>
        <taxon>metagenomes</taxon>
        <taxon>ecological metagenomes</taxon>
    </lineage>
</organism>
<gene>
    <name evidence="1" type="ORF">MNBD_BACTEROID03-2146</name>
</gene>
<reference evidence="1" key="1">
    <citation type="submission" date="2018-06" db="EMBL/GenBank/DDBJ databases">
        <authorList>
            <person name="Zhirakovskaya E."/>
        </authorList>
    </citation>
    <scope>NUCLEOTIDE SEQUENCE</scope>
</reference>
<protein>
    <submittedName>
        <fullName evidence="1">Uncharacterized protein</fullName>
    </submittedName>
</protein>
<sequence length="30" mass="3622">MIYVKGLSDKRKAFFVYSPEYCYSKLVVMR</sequence>
<evidence type="ECO:0000313" key="1">
    <source>
        <dbReference type="EMBL" id="VAW14962.1"/>
    </source>
</evidence>
<proteinExistence type="predicted"/>
<name>A0A3B0TKH8_9ZZZZ</name>